<gene>
    <name evidence="6" type="ORF">SLS62_000111</name>
</gene>
<dbReference type="InterPro" id="IPR011989">
    <property type="entry name" value="ARM-like"/>
</dbReference>
<proteinExistence type="predicted"/>
<protein>
    <recommendedName>
        <fullName evidence="5">Symplekin/Pta1 N-terminal domain-containing protein</fullName>
    </recommendedName>
</protein>
<comment type="subcellular location">
    <subcellularLocation>
        <location evidence="1">Nucleus</location>
    </subcellularLocation>
</comment>
<dbReference type="Pfam" id="PF11935">
    <property type="entry name" value="SYMPK_PTA1_N"/>
    <property type="match status" value="1"/>
</dbReference>
<dbReference type="Gene3D" id="1.25.10.10">
    <property type="entry name" value="Leucine-rich Repeat Variant"/>
    <property type="match status" value="1"/>
</dbReference>
<evidence type="ECO:0000259" key="5">
    <source>
        <dbReference type="Pfam" id="PF11935"/>
    </source>
</evidence>
<dbReference type="Proteomes" id="UP001320420">
    <property type="component" value="Unassembled WGS sequence"/>
</dbReference>
<feature type="compositionally biased region" description="Gly residues" evidence="4">
    <location>
        <begin position="727"/>
        <end position="738"/>
    </location>
</feature>
<keyword evidence="2" id="KW-0507">mRNA processing</keyword>
<accession>A0AAN9VCR4</accession>
<name>A0AAN9VCR4_9PEZI</name>
<dbReference type="GO" id="GO:0006397">
    <property type="term" value="P:mRNA processing"/>
    <property type="evidence" value="ECO:0007669"/>
    <property type="project" value="UniProtKB-KW"/>
</dbReference>
<evidence type="ECO:0000256" key="3">
    <source>
        <dbReference type="ARBA" id="ARBA00023242"/>
    </source>
</evidence>
<evidence type="ECO:0000313" key="6">
    <source>
        <dbReference type="EMBL" id="KAK7757733.1"/>
    </source>
</evidence>
<reference evidence="6 7" key="1">
    <citation type="submission" date="2024-02" db="EMBL/GenBank/DDBJ databases">
        <title>De novo assembly and annotation of 12 fungi associated with fruit tree decline syndrome in Ontario, Canada.</title>
        <authorList>
            <person name="Sulman M."/>
            <person name="Ellouze W."/>
            <person name="Ilyukhin E."/>
        </authorList>
    </citation>
    <scope>NUCLEOTIDE SEQUENCE [LARGE SCALE GENOMIC DNA]</scope>
    <source>
        <strain evidence="6 7">M11/M66-122</strain>
    </source>
</reference>
<sequence length="770" mass="84395">MATAQLSVPDQIRQLEDARKLVLSDVSYYPQVIQATLPIIGPSALVEFRRWGTDFLSEAFASPAVPLGQKETLSLLVLETLKLLVEDPNQDALVLRNTIQAAASIYPLALRWIINNSYDTSSWERMTAIKARILQIWETAPLTIRICCVKFAQRVVLAQTTSIHPEPRRGDPLDISLALVPPNHPILQSPTLEAEAFGLLDRMLGVLQESSSEVLIVDATLNTLSILVRARPSTSTRILNAVLSFNPFKLAHGPMTPKTKVVVKSMEKTTRMFLIHLSKRDPHNPMVGRIQQHVERLMRSRSELFDGTSRKRALVEQADSDAKRQRTATVSSQPVLQITPLTPGSHTLAEVFALTQNSGLKNFNVSSYVPPSLAAKISVNTIARLDGGILEQAINAVRDRLTVLHEAGQASINPETAPLGVDEDDDDYEPDLYATEDNEQILNKLDTSPIHEERELQQSGLGSLALPAFRLPPPPTLNPEQAVKVGQGAITRVFGTMRTLEDPAVKKPKAGINRLAASSYDRDSWITIITRLATRATTRLDDVPVKDEDEDSKGSLQSATLSNSVRELLYAYILEDFRKRIEVAVSWLSEEWYNDRVQQRSAAAAADQPPHQDDNTVTVHYDKWALRVLDGFFPYLHAQDKVLTRFLSQLPALNGPILGRVKLLCRDPSLVQLALNSLYYLVMMRPPVRDLALDAIQDIWSDYEDARPMAAKYLQRWRPGFLAEQQGQGGGGGDGSGSGTPAAAAVGTPVGGGGGADATAAGAAVVAATT</sequence>
<evidence type="ECO:0000313" key="7">
    <source>
        <dbReference type="Proteomes" id="UP001320420"/>
    </source>
</evidence>
<dbReference type="EMBL" id="JAKJXP020000001">
    <property type="protein sequence ID" value="KAK7757733.1"/>
    <property type="molecule type" value="Genomic_DNA"/>
</dbReference>
<feature type="region of interest" description="Disordered" evidence="4">
    <location>
        <begin position="724"/>
        <end position="746"/>
    </location>
</feature>
<dbReference type="PANTHER" id="PTHR15245">
    <property type="entry name" value="SYMPLEKIN-RELATED"/>
    <property type="match status" value="1"/>
</dbReference>
<evidence type="ECO:0000256" key="2">
    <source>
        <dbReference type="ARBA" id="ARBA00022664"/>
    </source>
</evidence>
<dbReference type="AlphaFoldDB" id="A0AAN9VCR4"/>
<keyword evidence="3" id="KW-0539">Nucleus</keyword>
<evidence type="ECO:0000256" key="1">
    <source>
        <dbReference type="ARBA" id="ARBA00004123"/>
    </source>
</evidence>
<dbReference type="GO" id="GO:0005847">
    <property type="term" value="C:mRNA cleavage and polyadenylation specificity factor complex"/>
    <property type="evidence" value="ECO:0007669"/>
    <property type="project" value="TreeGrafter"/>
</dbReference>
<comment type="caution">
    <text evidence="6">The sequence shown here is derived from an EMBL/GenBank/DDBJ whole genome shotgun (WGS) entry which is preliminary data.</text>
</comment>
<dbReference type="PANTHER" id="PTHR15245:SF20">
    <property type="entry name" value="SYMPLEKIN"/>
    <property type="match status" value="1"/>
</dbReference>
<dbReference type="InterPro" id="IPR021850">
    <property type="entry name" value="Symplekin/Pta1"/>
</dbReference>
<evidence type="ECO:0000256" key="4">
    <source>
        <dbReference type="SAM" id="MobiDB-lite"/>
    </source>
</evidence>
<dbReference type="InterPro" id="IPR032460">
    <property type="entry name" value="Symplekin/Pta1_N"/>
</dbReference>
<feature type="domain" description="Symplekin/Pta1 N-terminal" evidence="5">
    <location>
        <begin position="91"/>
        <end position="311"/>
    </location>
</feature>
<organism evidence="6 7">
    <name type="scientific">Diatrype stigma</name>
    <dbReference type="NCBI Taxonomy" id="117547"/>
    <lineage>
        <taxon>Eukaryota</taxon>
        <taxon>Fungi</taxon>
        <taxon>Dikarya</taxon>
        <taxon>Ascomycota</taxon>
        <taxon>Pezizomycotina</taxon>
        <taxon>Sordariomycetes</taxon>
        <taxon>Xylariomycetidae</taxon>
        <taxon>Xylariales</taxon>
        <taxon>Diatrypaceae</taxon>
        <taxon>Diatrype</taxon>
    </lineage>
</organism>
<keyword evidence="7" id="KW-1185">Reference proteome</keyword>